<evidence type="ECO:0000313" key="7">
    <source>
        <dbReference type="EMBL" id="WUV47248.1"/>
    </source>
</evidence>
<dbReference type="Gene3D" id="3.40.50.720">
    <property type="entry name" value="NAD(P)-binding Rossmann-like Domain"/>
    <property type="match status" value="1"/>
</dbReference>
<dbReference type="Pfam" id="PF00106">
    <property type="entry name" value="adh_short"/>
    <property type="match status" value="1"/>
</dbReference>
<dbReference type="CDD" id="cd05233">
    <property type="entry name" value="SDR_c"/>
    <property type="match status" value="1"/>
</dbReference>
<evidence type="ECO:0000256" key="4">
    <source>
        <dbReference type="ARBA" id="ARBA00040781"/>
    </source>
</evidence>
<dbReference type="PROSITE" id="PS00061">
    <property type="entry name" value="ADH_SHORT"/>
    <property type="match status" value="1"/>
</dbReference>
<reference evidence="7" key="1">
    <citation type="submission" date="2022-10" db="EMBL/GenBank/DDBJ databases">
        <title>The complete genomes of actinobacterial strains from the NBC collection.</title>
        <authorList>
            <person name="Joergensen T.S."/>
            <person name="Alvarez Arevalo M."/>
            <person name="Sterndorff E.B."/>
            <person name="Faurdal D."/>
            <person name="Vuksanovic O."/>
            <person name="Mourched A.-S."/>
            <person name="Charusanti P."/>
            <person name="Shaw S."/>
            <person name="Blin K."/>
            <person name="Weber T."/>
        </authorList>
    </citation>
    <scope>NUCLEOTIDE SEQUENCE</scope>
    <source>
        <strain evidence="7">NBC_01482</strain>
    </source>
</reference>
<evidence type="ECO:0000256" key="1">
    <source>
        <dbReference type="ARBA" id="ARBA00004191"/>
    </source>
</evidence>
<dbReference type="RefSeq" id="WP_329411300.1">
    <property type="nucleotide sequence ID" value="NZ_CP109441.1"/>
</dbReference>
<keyword evidence="3" id="KW-0134">Cell wall</keyword>
<evidence type="ECO:0000256" key="3">
    <source>
        <dbReference type="ARBA" id="ARBA00022512"/>
    </source>
</evidence>
<keyword evidence="3" id="KW-0964">Secreted</keyword>
<dbReference type="InterPro" id="IPR036291">
    <property type="entry name" value="NAD(P)-bd_dom_sf"/>
</dbReference>
<dbReference type="PRINTS" id="PR00080">
    <property type="entry name" value="SDRFAMILY"/>
</dbReference>
<dbReference type="InterPro" id="IPR020904">
    <property type="entry name" value="Sc_DH/Rdtase_CS"/>
</dbReference>
<dbReference type="InterPro" id="IPR050259">
    <property type="entry name" value="SDR"/>
</dbReference>
<evidence type="ECO:0000256" key="6">
    <source>
        <dbReference type="RuleBase" id="RU000363"/>
    </source>
</evidence>
<proteinExistence type="inferred from homology"/>
<evidence type="ECO:0000256" key="5">
    <source>
        <dbReference type="ARBA" id="ARBA00047400"/>
    </source>
</evidence>
<keyword evidence="8" id="KW-1185">Reference proteome</keyword>
<dbReference type="PRINTS" id="PR00081">
    <property type="entry name" value="GDHRDH"/>
</dbReference>
<comment type="catalytic activity">
    <reaction evidence="5">
        <text>a (3R)-hydroxyacyl-[ACP] + NADP(+) = a 3-oxoacyl-[ACP] + NADPH + H(+)</text>
        <dbReference type="Rhea" id="RHEA:17397"/>
        <dbReference type="Rhea" id="RHEA-COMP:9916"/>
        <dbReference type="Rhea" id="RHEA-COMP:9945"/>
        <dbReference type="ChEBI" id="CHEBI:15378"/>
        <dbReference type="ChEBI" id="CHEBI:57783"/>
        <dbReference type="ChEBI" id="CHEBI:58349"/>
        <dbReference type="ChEBI" id="CHEBI:78776"/>
        <dbReference type="ChEBI" id="CHEBI:78827"/>
        <dbReference type="EC" id="1.1.1.100"/>
    </reaction>
    <physiologicalReaction direction="right-to-left" evidence="5">
        <dbReference type="Rhea" id="RHEA:17399"/>
    </physiologicalReaction>
</comment>
<name>A0ABZ1YVT5_9NOCA</name>
<gene>
    <name evidence="7" type="ORF">OG563_03105</name>
</gene>
<dbReference type="Proteomes" id="UP001432062">
    <property type="component" value="Chromosome"/>
</dbReference>
<accession>A0ABZ1YVT5</accession>
<dbReference type="InterPro" id="IPR002347">
    <property type="entry name" value="SDR_fam"/>
</dbReference>
<dbReference type="EMBL" id="CP109441">
    <property type="protein sequence ID" value="WUV47248.1"/>
    <property type="molecule type" value="Genomic_DNA"/>
</dbReference>
<protein>
    <recommendedName>
        <fullName evidence="4">3-oxoacyl-[acyl-carrier-protein] reductase MabA</fullName>
    </recommendedName>
</protein>
<sequence>MRNLMTRYRMATALLHIYRHSYRRAKTKVGENNMPRKPLVGTRVAITGGTYGIGKETALAFLAAGADVAIGDADTGKVRAITAQLNRIHGADAVGLPVEVTDGVRFAEFLAIAEHRLGGLDVVVNAADIEPTGSFLAGSDHESDRQIDINLRAVITGSRLAGMRFVQQGHGHIVNIGSAIGVTAALGAAVYCATKHAVVGLGTALHRGLAEQGVLVSTIAPGYAPDPEAVADAIVDCVEHRRGGLVVVPPTGWLRTAMPDPAQLRHTMRRMLGSM</sequence>
<dbReference type="PANTHER" id="PTHR42879:SF2">
    <property type="entry name" value="3-OXOACYL-[ACYL-CARRIER-PROTEIN] REDUCTASE FABG"/>
    <property type="match status" value="1"/>
</dbReference>
<evidence type="ECO:0000313" key="8">
    <source>
        <dbReference type="Proteomes" id="UP001432062"/>
    </source>
</evidence>
<dbReference type="PANTHER" id="PTHR42879">
    <property type="entry name" value="3-OXOACYL-(ACYL-CARRIER-PROTEIN) REDUCTASE"/>
    <property type="match status" value="1"/>
</dbReference>
<dbReference type="SUPFAM" id="SSF51735">
    <property type="entry name" value="NAD(P)-binding Rossmann-fold domains"/>
    <property type="match status" value="1"/>
</dbReference>
<organism evidence="7 8">
    <name type="scientific">Nocardia vinacea</name>
    <dbReference type="NCBI Taxonomy" id="96468"/>
    <lineage>
        <taxon>Bacteria</taxon>
        <taxon>Bacillati</taxon>
        <taxon>Actinomycetota</taxon>
        <taxon>Actinomycetes</taxon>
        <taxon>Mycobacteriales</taxon>
        <taxon>Nocardiaceae</taxon>
        <taxon>Nocardia</taxon>
    </lineage>
</organism>
<comment type="similarity">
    <text evidence="2 6">Belongs to the short-chain dehydrogenases/reductases (SDR) family.</text>
</comment>
<comment type="subcellular location">
    <subcellularLocation>
        <location evidence="1">Secreted</location>
        <location evidence="1">Cell wall</location>
    </subcellularLocation>
</comment>
<evidence type="ECO:0000256" key="2">
    <source>
        <dbReference type="ARBA" id="ARBA00006484"/>
    </source>
</evidence>